<dbReference type="Pfam" id="PF00226">
    <property type="entry name" value="DnaJ"/>
    <property type="match status" value="1"/>
</dbReference>
<organism evidence="3 4">
    <name type="scientific">Humisphaera borealis</name>
    <dbReference type="NCBI Taxonomy" id="2807512"/>
    <lineage>
        <taxon>Bacteria</taxon>
        <taxon>Pseudomonadati</taxon>
        <taxon>Planctomycetota</taxon>
        <taxon>Phycisphaerae</taxon>
        <taxon>Tepidisphaerales</taxon>
        <taxon>Tepidisphaeraceae</taxon>
        <taxon>Humisphaera</taxon>
    </lineage>
</organism>
<gene>
    <name evidence="3" type="ORF">IPV69_21990</name>
</gene>
<proteinExistence type="predicted"/>
<reference evidence="3 4" key="1">
    <citation type="submission" date="2020-10" db="EMBL/GenBank/DDBJ databases">
        <title>Wide distribution of Phycisphaera-like planctomycetes from WD2101 soil group in peatlands and genome analysis of the first cultivated representative.</title>
        <authorList>
            <person name="Dedysh S.N."/>
            <person name="Beletsky A.V."/>
            <person name="Ivanova A."/>
            <person name="Kulichevskaya I.S."/>
            <person name="Suzina N.E."/>
            <person name="Philippov D.A."/>
            <person name="Rakitin A.L."/>
            <person name="Mardanov A.V."/>
            <person name="Ravin N.V."/>
        </authorList>
    </citation>
    <scope>NUCLEOTIDE SEQUENCE [LARGE SCALE GENOMIC DNA]</scope>
    <source>
        <strain evidence="3 4">M1803</strain>
    </source>
</reference>
<keyword evidence="1" id="KW-0472">Membrane</keyword>
<dbReference type="EMBL" id="CP063458">
    <property type="protein sequence ID" value="QOV88870.1"/>
    <property type="molecule type" value="Genomic_DNA"/>
</dbReference>
<keyword evidence="1" id="KW-0812">Transmembrane</keyword>
<sequence length="167" mass="17169">MSPDFDPYRILSVGRAVSPEQLKTAFRQRSRLAHPEFGGSAAKLAEVGLAFEVLADPGKRNAYDQYLLNPADPAVAARWQEAWLAAQSVAASQAPESFGSEVDQLAAKLGQSHAVRVTSGALLGLLIGAGVGLLGAYLTHVGMPMAIAIGGGIGLLGGTWAAASNSA</sequence>
<feature type="domain" description="J" evidence="2">
    <location>
        <begin position="6"/>
        <end position="67"/>
    </location>
</feature>
<dbReference type="RefSeq" id="WP_206291878.1">
    <property type="nucleotide sequence ID" value="NZ_CP063458.1"/>
</dbReference>
<dbReference type="Gene3D" id="1.10.287.110">
    <property type="entry name" value="DnaJ domain"/>
    <property type="match status" value="1"/>
</dbReference>
<dbReference type="SUPFAM" id="SSF46565">
    <property type="entry name" value="Chaperone J-domain"/>
    <property type="match status" value="1"/>
</dbReference>
<dbReference type="KEGG" id="hbs:IPV69_21990"/>
<keyword evidence="1" id="KW-1133">Transmembrane helix</keyword>
<dbReference type="InterPro" id="IPR036869">
    <property type="entry name" value="J_dom_sf"/>
</dbReference>
<evidence type="ECO:0000313" key="4">
    <source>
        <dbReference type="Proteomes" id="UP000593765"/>
    </source>
</evidence>
<dbReference type="CDD" id="cd06257">
    <property type="entry name" value="DnaJ"/>
    <property type="match status" value="1"/>
</dbReference>
<feature type="transmembrane region" description="Helical" evidence="1">
    <location>
        <begin position="144"/>
        <end position="163"/>
    </location>
</feature>
<dbReference type="PRINTS" id="PR00625">
    <property type="entry name" value="JDOMAIN"/>
</dbReference>
<dbReference type="Proteomes" id="UP000593765">
    <property type="component" value="Chromosome"/>
</dbReference>
<dbReference type="AlphaFoldDB" id="A0A7M2WWI4"/>
<dbReference type="InterPro" id="IPR001623">
    <property type="entry name" value="DnaJ_domain"/>
</dbReference>
<evidence type="ECO:0000313" key="3">
    <source>
        <dbReference type="EMBL" id="QOV88870.1"/>
    </source>
</evidence>
<name>A0A7M2WWI4_9BACT</name>
<evidence type="ECO:0000259" key="2">
    <source>
        <dbReference type="PROSITE" id="PS50076"/>
    </source>
</evidence>
<accession>A0A7M2WWI4</accession>
<protein>
    <submittedName>
        <fullName evidence="3">DnaJ domain-containing protein</fullName>
    </submittedName>
</protein>
<dbReference type="SMART" id="SM00271">
    <property type="entry name" value="DnaJ"/>
    <property type="match status" value="1"/>
</dbReference>
<evidence type="ECO:0000256" key="1">
    <source>
        <dbReference type="SAM" id="Phobius"/>
    </source>
</evidence>
<feature type="transmembrane region" description="Helical" evidence="1">
    <location>
        <begin position="117"/>
        <end position="138"/>
    </location>
</feature>
<dbReference type="PROSITE" id="PS50076">
    <property type="entry name" value="DNAJ_2"/>
    <property type="match status" value="1"/>
</dbReference>
<keyword evidence="4" id="KW-1185">Reference proteome</keyword>